<evidence type="ECO:0000313" key="3">
    <source>
        <dbReference type="Proteomes" id="UP000287830"/>
    </source>
</evidence>
<dbReference type="Proteomes" id="UP000287830">
    <property type="component" value="Unassembled WGS sequence"/>
</dbReference>
<dbReference type="RefSeq" id="WP_125043365.1">
    <property type="nucleotide sequence ID" value="NZ_BHZC01000001.1"/>
</dbReference>
<gene>
    <name evidence="2" type="ORF">OEIGOIKO_00490</name>
</gene>
<reference evidence="2 3" key="1">
    <citation type="submission" date="2018-11" db="EMBL/GenBank/DDBJ databases">
        <title>Whole genome sequence of Streptomyces chrestomyceticus NBRC 13444(T).</title>
        <authorList>
            <person name="Komaki H."/>
            <person name="Tamura T."/>
        </authorList>
    </citation>
    <scope>NUCLEOTIDE SEQUENCE [LARGE SCALE GENOMIC DNA]</scope>
    <source>
        <strain evidence="2 3">NBRC 13444</strain>
    </source>
</reference>
<dbReference type="GeneID" id="95619563"/>
<accession>A0A7U9KQ86</accession>
<feature type="region of interest" description="Disordered" evidence="1">
    <location>
        <begin position="27"/>
        <end position="52"/>
    </location>
</feature>
<dbReference type="OrthoDB" id="4336762at2"/>
<name>A0A7U9KQ86_9ACTN</name>
<organism evidence="2 3">
    <name type="scientific">Streptomyces chrestomyceticus JCM 4735</name>
    <dbReference type="NCBI Taxonomy" id="1306181"/>
    <lineage>
        <taxon>Bacteria</taxon>
        <taxon>Bacillati</taxon>
        <taxon>Actinomycetota</taxon>
        <taxon>Actinomycetes</taxon>
        <taxon>Kitasatosporales</taxon>
        <taxon>Streptomycetaceae</taxon>
        <taxon>Streptomyces</taxon>
    </lineage>
</organism>
<feature type="compositionally biased region" description="Basic and acidic residues" evidence="1">
    <location>
        <begin position="28"/>
        <end position="52"/>
    </location>
</feature>
<comment type="caution">
    <text evidence="2">The sequence shown here is derived from an EMBL/GenBank/DDBJ whole genome shotgun (WGS) entry which is preliminary data.</text>
</comment>
<proteinExistence type="predicted"/>
<evidence type="ECO:0000313" key="2">
    <source>
        <dbReference type="EMBL" id="GCD32773.1"/>
    </source>
</evidence>
<protein>
    <submittedName>
        <fullName evidence="2">Uncharacterized protein</fullName>
    </submittedName>
</protein>
<dbReference type="EMBL" id="BHZC01000001">
    <property type="protein sequence ID" value="GCD32773.1"/>
    <property type="molecule type" value="Genomic_DNA"/>
</dbReference>
<evidence type="ECO:0000256" key="1">
    <source>
        <dbReference type="SAM" id="MobiDB-lite"/>
    </source>
</evidence>
<dbReference type="AlphaFoldDB" id="A0A7U9KQ86"/>
<sequence>MSHETVAPWTRRYLDAAVATLRAMAAEAPEHEVRDEDIARPSPLKHADLGHDPDTAGYAGSICYGFREAVERRRGTQCWRT</sequence>